<organism evidence="2 3">
    <name type="scientific">Cercophora scortea</name>
    <dbReference type="NCBI Taxonomy" id="314031"/>
    <lineage>
        <taxon>Eukaryota</taxon>
        <taxon>Fungi</taxon>
        <taxon>Dikarya</taxon>
        <taxon>Ascomycota</taxon>
        <taxon>Pezizomycotina</taxon>
        <taxon>Sordariomycetes</taxon>
        <taxon>Sordariomycetidae</taxon>
        <taxon>Sordariales</taxon>
        <taxon>Lasiosphaeriaceae</taxon>
        <taxon>Cercophora</taxon>
    </lineage>
</organism>
<sequence>MDDNWITLSRLLRAQFLAARRNGNNLTAVPGLPFHVSEVEADPEGGDDTPFAIESSGAPQAGTNSAILGGSQEDFLQALTAFAARRGHAPPASRRDLAGAAAATGSSADAKTEKEEKGSHPMRPRRGYFSFTRDWTNSNAAHASGSHTRAIAMRANARDLVQDWLLIPGVDEKILMDDALPKRDRSKHSSAPEHSPEWRWYDTIVQYLDERMRYKAYLDEGGDTNIITRGLTYPVPY</sequence>
<dbReference type="Proteomes" id="UP001286456">
    <property type="component" value="Unassembled WGS sequence"/>
</dbReference>
<reference evidence="2" key="1">
    <citation type="journal article" date="2023" name="Mol. Phylogenet. Evol.">
        <title>Genome-scale phylogeny and comparative genomics of the fungal order Sordariales.</title>
        <authorList>
            <person name="Hensen N."/>
            <person name="Bonometti L."/>
            <person name="Westerberg I."/>
            <person name="Brannstrom I.O."/>
            <person name="Guillou S."/>
            <person name="Cros-Aarteil S."/>
            <person name="Calhoun S."/>
            <person name="Haridas S."/>
            <person name="Kuo A."/>
            <person name="Mondo S."/>
            <person name="Pangilinan J."/>
            <person name="Riley R."/>
            <person name="LaButti K."/>
            <person name="Andreopoulos B."/>
            <person name="Lipzen A."/>
            <person name="Chen C."/>
            <person name="Yan M."/>
            <person name="Daum C."/>
            <person name="Ng V."/>
            <person name="Clum A."/>
            <person name="Steindorff A."/>
            <person name="Ohm R.A."/>
            <person name="Martin F."/>
            <person name="Silar P."/>
            <person name="Natvig D.O."/>
            <person name="Lalanne C."/>
            <person name="Gautier V."/>
            <person name="Ament-Velasquez S.L."/>
            <person name="Kruys A."/>
            <person name="Hutchinson M.I."/>
            <person name="Powell A.J."/>
            <person name="Barry K."/>
            <person name="Miller A.N."/>
            <person name="Grigoriev I.V."/>
            <person name="Debuchy R."/>
            <person name="Gladieux P."/>
            <person name="Hiltunen Thoren M."/>
            <person name="Johannesson H."/>
        </authorList>
    </citation>
    <scope>NUCLEOTIDE SEQUENCE</scope>
    <source>
        <strain evidence="2">SMH4131-1</strain>
    </source>
</reference>
<gene>
    <name evidence="2" type="ORF">B0T19DRAFT_432083</name>
</gene>
<name>A0AAE0IA79_9PEZI</name>
<proteinExistence type="predicted"/>
<dbReference type="AlphaFoldDB" id="A0AAE0IA79"/>
<reference evidence="2" key="2">
    <citation type="submission" date="2023-06" db="EMBL/GenBank/DDBJ databases">
        <authorList>
            <consortium name="Lawrence Berkeley National Laboratory"/>
            <person name="Haridas S."/>
            <person name="Hensen N."/>
            <person name="Bonometti L."/>
            <person name="Westerberg I."/>
            <person name="Brannstrom I.O."/>
            <person name="Guillou S."/>
            <person name="Cros-Aarteil S."/>
            <person name="Calhoun S."/>
            <person name="Kuo A."/>
            <person name="Mondo S."/>
            <person name="Pangilinan J."/>
            <person name="Riley R."/>
            <person name="Labutti K."/>
            <person name="Andreopoulos B."/>
            <person name="Lipzen A."/>
            <person name="Chen C."/>
            <person name="Yanf M."/>
            <person name="Daum C."/>
            <person name="Ng V."/>
            <person name="Clum A."/>
            <person name="Steindorff A."/>
            <person name="Ohm R."/>
            <person name="Martin F."/>
            <person name="Silar P."/>
            <person name="Natvig D."/>
            <person name="Lalanne C."/>
            <person name="Gautier V."/>
            <person name="Ament-Velasquez S.L."/>
            <person name="Kruys A."/>
            <person name="Hutchinson M.I."/>
            <person name="Powell A.J."/>
            <person name="Barry K."/>
            <person name="Miller A.N."/>
            <person name="Grigoriev I.V."/>
            <person name="Debuchy R."/>
            <person name="Gladieux P."/>
            <person name="Thoren M.H."/>
            <person name="Johannesson H."/>
        </authorList>
    </citation>
    <scope>NUCLEOTIDE SEQUENCE</scope>
    <source>
        <strain evidence="2">SMH4131-1</strain>
    </source>
</reference>
<feature type="compositionally biased region" description="Low complexity" evidence="1">
    <location>
        <begin position="98"/>
        <end position="109"/>
    </location>
</feature>
<feature type="region of interest" description="Disordered" evidence="1">
    <location>
        <begin position="87"/>
        <end position="126"/>
    </location>
</feature>
<protein>
    <submittedName>
        <fullName evidence="2">Uncharacterized protein</fullName>
    </submittedName>
</protein>
<keyword evidence="3" id="KW-1185">Reference proteome</keyword>
<evidence type="ECO:0000313" key="2">
    <source>
        <dbReference type="EMBL" id="KAK3321323.1"/>
    </source>
</evidence>
<feature type="compositionally biased region" description="Basic and acidic residues" evidence="1">
    <location>
        <begin position="110"/>
        <end position="119"/>
    </location>
</feature>
<accession>A0AAE0IA79</accession>
<comment type="caution">
    <text evidence="2">The sequence shown here is derived from an EMBL/GenBank/DDBJ whole genome shotgun (WGS) entry which is preliminary data.</text>
</comment>
<evidence type="ECO:0000313" key="3">
    <source>
        <dbReference type="Proteomes" id="UP001286456"/>
    </source>
</evidence>
<evidence type="ECO:0000256" key="1">
    <source>
        <dbReference type="SAM" id="MobiDB-lite"/>
    </source>
</evidence>
<dbReference type="EMBL" id="JAUEPO010000005">
    <property type="protein sequence ID" value="KAK3321323.1"/>
    <property type="molecule type" value="Genomic_DNA"/>
</dbReference>